<dbReference type="InterPro" id="IPR036188">
    <property type="entry name" value="FAD/NAD-bd_sf"/>
</dbReference>
<sequence length="429" mass="45574">MLNDPHSHGLWEISAPAAPQTSSLTASLTADVIIVGGGFTGCSAALHLAENGVKAVVLEAVEVGYGGAGRNVGLVNAGMWVMPSDLTRTLGTDYGQRLLTALGDGPQYVYGVINKYGIPCEAEPVGTLHCAVGQKGLEELQQREAEWQGLGAPVVLLNASDAAAKLGTSVYTGALWDKRAGTIQPLAYVRGLAKAALAAGARIFTGTPVLAVERSGNGWTARTANGSVTAPWVVMASDAYTRMDGPWPALRQEQVHLPYFNCATRPLSAEQLAGILPERQGCWDTRSVLHSYRLDHAGRMVIGSVGSFAGTGHAVHRAWAKRALAAIYPSLANVEFEAEWYGKIGLTADNLPRFHRLAENVISFSGYNGRGISPGTVFGREIADHILGRKGAEDLPLPLTDPHDAKWQKAQEAFYSLGAQVSHLMPVTF</sequence>
<dbReference type="EMBL" id="FTOA01000002">
    <property type="protein sequence ID" value="SIS59490.1"/>
    <property type="molecule type" value="Genomic_DNA"/>
</dbReference>
<dbReference type="Gene3D" id="3.50.50.60">
    <property type="entry name" value="FAD/NAD(P)-binding domain"/>
    <property type="match status" value="1"/>
</dbReference>
<dbReference type="STRING" id="80876.SAMN05421779_102714"/>
<dbReference type="SUPFAM" id="SSF51905">
    <property type="entry name" value="FAD/NAD(P)-binding domain"/>
    <property type="match status" value="1"/>
</dbReference>
<protein>
    <submittedName>
        <fullName evidence="3">Glycine/D-amino acid oxidase</fullName>
    </submittedName>
</protein>
<dbReference type="PANTHER" id="PTHR13847:SF275">
    <property type="entry name" value="GAMMA-GLUTAMYLPUTRESCINE OXIDOREDUCTASE"/>
    <property type="match status" value="1"/>
</dbReference>
<proteinExistence type="predicted"/>
<dbReference type="GO" id="GO:0005737">
    <property type="term" value="C:cytoplasm"/>
    <property type="evidence" value="ECO:0007669"/>
    <property type="project" value="TreeGrafter"/>
</dbReference>
<name>A0A1N7KDF0_9PROT</name>
<evidence type="ECO:0000313" key="3">
    <source>
        <dbReference type="EMBL" id="SIS59490.1"/>
    </source>
</evidence>
<evidence type="ECO:0000313" key="4">
    <source>
        <dbReference type="Proteomes" id="UP000185678"/>
    </source>
</evidence>
<dbReference type="GO" id="GO:0016491">
    <property type="term" value="F:oxidoreductase activity"/>
    <property type="evidence" value="ECO:0007669"/>
    <property type="project" value="UniProtKB-KW"/>
</dbReference>
<dbReference type="AlphaFoldDB" id="A0A1N7KDF0"/>
<keyword evidence="1" id="KW-0560">Oxidoreductase</keyword>
<keyword evidence="4" id="KW-1185">Reference proteome</keyword>
<dbReference type="Pfam" id="PF01266">
    <property type="entry name" value="DAO"/>
    <property type="match status" value="1"/>
</dbReference>
<gene>
    <name evidence="3" type="ORF">SAMN05421779_102714</name>
</gene>
<organism evidence="3 4">
    <name type="scientific">Insolitispirillum peregrinum</name>
    <dbReference type="NCBI Taxonomy" id="80876"/>
    <lineage>
        <taxon>Bacteria</taxon>
        <taxon>Pseudomonadati</taxon>
        <taxon>Pseudomonadota</taxon>
        <taxon>Alphaproteobacteria</taxon>
        <taxon>Rhodospirillales</taxon>
        <taxon>Novispirillaceae</taxon>
        <taxon>Insolitispirillum</taxon>
    </lineage>
</organism>
<evidence type="ECO:0000259" key="2">
    <source>
        <dbReference type="Pfam" id="PF01266"/>
    </source>
</evidence>
<accession>A0A1N7KDF0</accession>
<dbReference type="RefSeq" id="WP_076399533.1">
    <property type="nucleotide sequence ID" value="NZ_FTOA01000002.1"/>
</dbReference>
<dbReference type="Gene3D" id="3.30.9.10">
    <property type="entry name" value="D-Amino Acid Oxidase, subunit A, domain 2"/>
    <property type="match status" value="1"/>
</dbReference>
<dbReference type="InterPro" id="IPR006076">
    <property type="entry name" value="FAD-dep_OxRdtase"/>
</dbReference>
<feature type="domain" description="FAD dependent oxidoreductase" evidence="2">
    <location>
        <begin position="31"/>
        <end position="384"/>
    </location>
</feature>
<dbReference type="Proteomes" id="UP000185678">
    <property type="component" value="Unassembled WGS sequence"/>
</dbReference>
<dbReference type="OrthoDB" id="9806601at2"/>
<reference evidence="3 4" key="1">
    <citation type="submission" date="2017-01" db="EMBL/GenBank/DDBJ databases">
        <authorList>
            <person name="Mah S.A."/>
            <person name="Swanson W.J."/>
            <person name="Moy G.W."/>
            <person name="Vacquier V.D."/>
        </authorList>
    </citation>
    <scope>NUCLEOTIDE SEQUENCE [LARGE SCALE GENOMIC DNA]</scope>
    <source>
        <strain evidence="3 4">DSM 11589</strain>
    </source>
</reference>
<evidence type="ECO:0000256" key="1">
    <source>
        <dbReference type="ARBA" id="ARBA00023002"/>
    </source>
</evidence>
<dbReference type="PANTHER" id="PTHR13847">
    <property type="entry name" value="SARCOSINE DEHYDROGENASE-RELATED"/>
    <property type="match status" value="1"/>
</dbReference>